<dbReference type="Gene3D" id="3.40.50.2300">
    <property type="match status" value="2"/>
</dbReference>
<dbReference type="CDD" id="cd19991">
    <property type="entry name" value="PBP1_ABC_xylose_binding"/>
    <property type="match status" value="1"/>
</dbReference>
<dbReference type="PANTHER" id="PTHR30036">
    <property type="entry name" value="D-XYLOSE-BINDING PERIPLASMIC PROTEIN"/>
    <property type="match status" value="1"/>
</dbReference>
<dbReference type="GO" id="GO:0030288">
    <property type="term" value="C:outer membrane-bounded periplasmic space"/>
    <property type="evidence" value="ECO:0007669"/>
    <property type="project" value="TreeGrafter"/>
</dbReference>
<evidence type="ECO:0000313" key="5">
    <source>
        <dbReference type="Proteomes" id="UP000199182"/>
    </source>
</evidence>
<keyword evidence="2" id="KW-0732">Signal</keyword>
<dbReference type="SUPFAM" id="SSF53822">
    <property type="entry name" value="Periplasmic binding protein-like I"/>
    <property type="match status" value="1"/>
</dbReference>
<dbReference type="AlphaFoldDB" id="A0A1H0GI08"/>
<dbReference type="EMBL" id="FNID01000051">
    <property type="protein sequence ID" value="SDO06401.1"/>
    <property type="molecule type" value="Genomic_DNA"/>
</dbReference>
<feature type="domain" description="Periplasmic binding protein" evidence="3">
    <location>
        <begin position="48"/>
        <end position="306"/>
    </location>
</feature>
<evidence type="ECO:0000313" key="4">
    <source>
        <dbReference type="EMBL" id="SDO06401.1"/>
    </source>
</evidence>
<comment type="subcellular location">
    <subcellularLocation>
        <location evidence="1">Cell envelope</location>
    </subcellularLocation>
</comment>
<accession>A0A1H0GI08</accession>
<gene>
    <name evidence="4" type="ORF">SAMN05192585_1515</name>
</gene>
<sequence>MAMIRAKRLLFRALALSVILPLFSMLSYGCSEQATHPEPGSDDGRLLVGFSMATFKEDRWLQDRERFAAKAQQAGFDVIVTNANQDSELQYKQVADLVQKGIDVLVFVPQDYATAYECTNLAKKAGIPVISYDRLVAKGNVDAYISFDNVKVGKLQGEALSKAVPEGGYIILNGSPDDHNSEMFHKGYLEALQSSIDSGKINIVAETWVQNWTREKAFSFVSDVLKKYPDKVDAILAGNDSLAWGAIDALSEARLAKKVTVVGHDADLAACQRIVDGTQLMTVYKPIKSLVEKTAEVCKLLAEGKKPDTDQTINDGAYNVPYIMIDCIPVTRENIDETVIKDGFHLKEDVYRTFGESSKLPKE</sequence>
<dbReference type="PROSITE" id="PS51257">
    <property type="entry name" value="PROKAR_LIPOPROTEIN"/>
    <property type="match status" value="1"/>
</dbReference>
<dbReference type="RefSeq" id="WP_205408715.1">
    <property type="nucleotide sequence ID" value="NZ_FNID01000051.1"/>
</dbReference>
<evidence type="ECO:0000256" key="2">
    <source>
        <dbReference type="ARBA" id="ARBA00022729"/>
    </source>
</evidence>
<evidence type="ECO:0000256" key="1">
    <source>
        <dbReference type="ARBA" id="ARBA00004196"/>
    </source>
</evidence>
<name>A0A1H0GI08_9FIRM</name>
<dbReference type="InterPro" id="IPR025997">
    <property type="entry name" value="SBP_2_dom"/>
</dbReference>
<dbReference type="STRING" id="258515.SAMN05192585_1515"/>
<protein>
    <submittedName>
        <fullName evidence="4">Xylose-binding protein</fullName>
    </submittedName>
</protein>
<dbReference type="PANTHER" id="PTHR30036:SF1">
    <property type="entry name" value="D-XYLOSE-BINDING PERIPLASMIC PROTEIN"/>
    <property type="match status" value="1"/>
</dbReference>
<proteinExistence type="predicted"/>
<dbReference type="GO" id="GO:0030246">
    <property type="term" value="F:carbohydrate binding"/>
    <property type="evidence" value="ECO:0007669"/>
    <property type="project" value="TreeGrafter"/>
</dbReference>
<reference evidence="4 5" key="1">
    <citation type="submission" date="2016-10" db="EMBL/GenBank/DDBJ databases">
        <authorList>
            <person name="de Groot N.N."/>
        </authorList>
    </citation>
    <scope>NUCLEOTIDE SEQUENCE [LARGE SCALE GENOMIC DNA]</scope>
    <source>
        <strain evidence="4 5">CGMCC 1.5012</strain>
    </source>
</reference>
<dbReference type="Proteomes" id="UP000199182">
    <property type="component" value="Unassembled WGS sequence"/>
</dbReference>
<keyword evidence="5" id="KW-1185">Reference proteome</keyword>
<evidence type="ECO:0000259" key="3">
    <source>
        <dbReference type="Pfam" id="PF13407"/>
    </source>
</evidence>
<dbReference type="Pfam" id="PF13407">
    <property type="entry name" value="Peripla_BP_4"/>
    <property type="match status" value="1"/>
</dbReference>
<organism evidence="4 5">
    <name type="scientific">Acetanaerobacterium elongatum</name>
    <dbReference type="NCBI Taxonomy" id="258515"/>
    <lineage>
        <taxon>Bacteria</taxon>
        <taxon>Bacillati</taxon>
        <taxon>Bacillota</taxon>
        <taxon>Clostridia</taxon>
        <taxon>Eubacteriales</taxon>
        <taxon>Oscillospiraceae</taxon>
        <taxon>Acetanaerobacterium</taxon>
    </lineage>
</organism>
<dbReference type="InterPro" id="IPR028082">
    <property type="entry name" value="Peripla_BP_I"/>
</dbReference>
<dbReference type="InterPro" id="IPR050555">
    <property type="entry name" value="Bact_Solute-Bind_Prot2"/>
</dbReference>